<reference evidence="1 2" key="1">
    <citation type="submission" date="2016-01" db="EMBL/GenBank/DDBJ databases">
        <title>The draft genome sequence of Aquimarina sp. RZW4-3-2.</title>
        <authorList>
            <person name="Wang Y."/>
        </authorList>
    </citation>
    <scope>NUCLEOTIDE SEQUENCE [LARGE SCALE GENOMIC DNA]</scope>
    <source>
        <strain evidence="1 2">RZW4-3-2</strain>
    </source>
</reference>
<accession>A0A162ZTY9</accession>
<dbReference type="AlphaFoldDB" id="A0A162ZTY9"/>
<proteinExistence type="predicted"/>
<organism evidence="1 2">
    <name type="scientific">Aquimarina aggregata</name>
    <dbReference type="NCBI Taxonomy" id="1642818"/>
    <lineage>
        <taxon>Bacteria</taxon>
        <taxon>Pseudomonadati</taxon>
        <taxon>Bacteroidota</taxon>
        <taxon>Flavobacteriia</taxon>
        <taxon>Flavobacteriales</taxon>
        <taxon>Flavobacteriaceae</taxon>
        <taxon>Aquimarina</taxon>
    </lineage>
</organism>
<keyword evidence="2" id="KW-1185">Reference proteome</keyword>
<evidence type="ECO:0000313" key="2">
    <source>
        <dbReference type="Proteomes" id="UP000076715"/>
    </source>
</evidence>
<dbReference type="Proteomes" id="UP000076715">
    <property type="component" value="Unassembled WGS sequence"/>
</dbReference>
<name>A0A162ZTY9_9FLAO</name>
<gene>
    <name evidence="1" type="ORF">AWE51_10350</name>
</gene>
<evidence type="ECO:0000313" key="1">
    <source>
        <dbReference type="EMBL" id="KZS40031.1"/>
    </source>
</evidence>
<protein>
    <submittedName>
        <fullName evidence="1">Uncharacterized protein</fullName>
    </submittedName>
</protein>
<sequence>MEVKKQLTELIGAYLNSFGIVNQFIELKFSNNKFEEIMFFIDCDIIVSDKEILNKKEYFDTIDKDVSNVILFIKANRKDIYKIDLSKKELSLTFSNNYQIKFDLLSNPDDPLSITFKEKIGVKEMTSIIFEDRDVFVK</sequence>
<comment type="caution">
    <text evidence="1">The sequence shown here is derived from an EMBL/GenBank/DDBJ whole genome shotgun (WGS) entry which is preliminary data.</text>
</comment>
<dbReference type="EMBL" id="LQRT01000024">
    <property type="protein sequence ID" value="KZS40031.1"/>
    <property type="molecule type" value="Genomic_DNA"/>
</dbReference>
<dbReference type="RefSeq" id="WP_066316274.1">
    <property type="nucleotide sequence ID" value="NZ_LQRT01000024.1"/>
</dbReference>
<dbReference type="STRING" id="1642818.AWE51_10350"/>